<evidence type="ECO:0000256" key="6">
    <source>
        <dbReference type="ARBA" id="ARBA00023136"/>
    </source>
</evidence>
<name>A0A0R0BJ16_9GAMM</name>
<feature type="transmembrane region" description="Helical" evidence="7">
    <location>
        <begin position="34"/>
        <end position="54"/>
    </location>
</feature>
<dbReference type="PANTHER" id="PTHR34584">
    <property type="entry name" value="NA(+)/H(+) ANTIPORTER SUBUNIT E1"/>
    <property type="match status" value="1"/>
</dbReference>
<gene>
    <name evidence="8" type="ORF">ABB25_10380</name>
</gene>
<dbReference type="GO" id="GO:0008324">
    <property type="term" value="F:monoatomic cation transmembrane transporter activity"/>
    <property type="evidence" value="ECO:0007669"/>
    <property type="project" value="InterPro"/>
</dbReference>
<sequence length="168" mass="19061">MNRPPRLLHRMFPSWTLTLTVLAFWLMLADSFTVGQFLFGALLGVIIPLFAARIDREFARIGKLRVIPGLLLTVLWDILLCNLRVAGQVLGKEEKLHSGFIWMPLEINNIHGIAALTSMITLTPGTVSVALSDDRRHLLIHVLHIEDEAQLVADIKSRYEKRLMELFP</sequence>
<keyword evidence="4 7" id="KW-0812">Transmembrane</keyword>
<dbReference type="STRING" id="266128.ABB25_10380"/>
<proteinExistence type="inferred from homology"/>
<dbReference type="GO" id="GO:0005886">
    <property type="term" value="C:plasma membrane"/>
    <property type="evidence" value="ECO:0007669"/>
    <property type="project" value="UniProtKB-SubCell"/>
</dbReference>
<dbReference type="PIRSF" id="PIRSF019239">
    <property type="entry name" value="MrpE"/>
    <property type="match status" value="1"/>
</dbReference>
<dbReference type="AlphaFoldDB" id="A0A0R0BJ16"/>
<evidence type="ECO:0000313" key="9">
    <source>
        <dbReference type="Proteomes" id="UP000051254"/>
    </source>
</evidence>
<dbReference type="Pfam" id="PF01899">
    <property type="entry name" value="MNHE"/>
    <property type="match status" value="1"/>
</dbReference>
<comment type="caution">
    <text evidence="8">The sequence shown here is derived from an EMBL/GenBank/DDBJ whole genome shotgun (WGS) entry which is preliminary data.</text>
</comment>
<evidence type="ECO:0000256" key="3">
    <source>
        <dbReference type="ARBA" id="ARBA00022475"/>
    </source>
</evidence>
<accession>A0A0R0BJ16</accession>
<comment type="similarity">
    <text evidence="2">Belongs to the CPA3 antiporters (TC 2.A.63) subunit E family.</text>
</comment>
<evidence type="ECO:0000256" key="1">
    <source>
        <dbReference type="ARBA" id="ARBA00004651"/>
    </source>
</evidence>
<feature type="transmembrane region" description="Helical" evidence="7">
    <location>
        <begin position="66"/>
        <end position="90"/>
    </location>
</feature>
<dbReference type="PATRIC" id="fig|266128.3.peg.951"/>
<keyword evidence="3" id="KW-1003">Cell membrane</keyword>
<evidence type="ECO:0000256" key="4">
    <source>
        <dbReference type="ARBA" id="ARBA00022692"/>
    </source>
</evidence>
<dbReference type="PANTHER" id="PTHR34584:SF1">
    <property type="entry name" value="NA(+)_H(+) ANTIPORTER SUBUNIT E1"/>
    <property type="match status" value="1"/>
</dbReference>
<dbReference type="NCBIfam" id="NF006518">
    <property type="entry name" value="PRK08965.1-2"/>
    <property type="match status" value="1"/>
</dbReference>
<keyword evidence="6 7" id="KW-0472">Membrane</keyword>
<evidence type="ECO:0000256" key="2">
    <source>
        <dbReference type="ARBA" id="ARBA00006228"/>
    </source>
</evidence>
<keyword evidence="9" id="KW-1185">Reference proteome</keyword>
<evidence type="ECO:0000313" key="8">
    <source>
        <dbReference type="EMBL" id="KRG57046.1"/>
    </source>
</evidence>
<dbReference type="Proteomes" id="UP000051254">
    <property type="component" value="Unassembled WGS sequence"/>
</dbReference>
<reference evidence="8 9" key="1">
    <citation type="submission" date="2015-05" db="EMBL/GenBank/DDBJ databases">
        <title>Genome sequencing and analysis of members of genus Stenotrophomonas.</title>
        <authorList>
            <person name="Patil P.P."/>
            <person name="Midha S."/>
            <person name="Patil P.B."/>
        </authorList>
    </citation>
    <scope>NUCLEOTIDE SEQUENCE [LARGE SCALE GENOMIC DNA]</scope>
    <source>
        <strain evidence="8 9">DSM 17805</strain>
    </source>
</reference>
<dbReference type="EMBL" id="LDJH01000017">
    <property type="protein sequence ID" value="KRG57046.1"/>
    <property type="molecule type" value="Genomic_DNA"/>
</dbReference>
<comment type="subcellular location">
    <subcellularLocation>
        <location evidence="1">Cell membrane</location>
        <topology evidence="1">Multi-pass membrane protein</topology>
    </subcellularLocation>
</comment>
<evidence type="ECO:0000256" key="7">
    <source>
        <dbReference type="SAM" id="Phobius"/>
    </source>
</evidence>
<feature type="transmembrane region" description="Helical" evidence="7">
    <location>
        <begin position="110"/>
        <end position="131"/>
    </location>
</feature>
<dbReference type="OrthoDB" id="9807187at2"/>
<dbReference type="RefSeq" id="WP_057666506.1">
    <property type="nucleotide sequence ID" value="NZ_LDJH01000017.1"/>
</dbReference>
<evidence type="ECO:0000256" key="5">
    <source>
        <dbReference type="ARBA" id="ARBA00022989"/>
    </source>
</evidence>
<keyword evidence="5 7" id="KW-1133">Transmembrane helix</keyword>
<organism evidence="8 9">
    <name type="scientific">Stenotrophomonas koreensis</name>
    <dbReference type="NCBI Taxonomy" id="266128"/>
    <lineage>
        <taxon>Bacteria</taxon>
        <taxon>Pseudomonadati</taxon>
        <taxon>Pseudomonadota</taxon>
        <taxon>Gammaproteobacteria</taxon>
        <taxon>Lysobacterales</taxon>
        <taxon>Lysobacteraceae</taxon>
        <taxon>Stenotrophomonas</taxon>
    </lineage>
</organism>
<protein>
    <submittedName>
        <fullName evidence="8">Cation:proton antiporter</fullName>
    </submittedName>
</protein>
<dbReference type="InterPro" id="IPR002758">
    <property type="entry name" value="Cation_antiport_E"/>
</dbReference>
<feature type="transmembrane region" description="Helical" evidence="7">
    <location>
        <begin position="12"/>
        <end position="28"/>
    </location>
</feature>